<protein>
    <submittedName>
        <fullName evidence="1">3759_t:CDS:1</fullName>
    </submittedName>
</protein>
<reference evidence="1" key="1">
    <citation type="submission" date="2021-06" db="EMBL/GenBank/DDBJ databases">
        <authorList>
            <person name="Kallberg Y."/>
            <person name="Tangrot J."/>
            <person name="Rosling A."/>
        </authorList>
    </citation>
    <scope>NUCLEOTIDE SEQUENCE</scope>
    <source>
        <strain evidence="1">28 12/20/2015</strain>
    </source>
</reference>
<keyword evidence="2" id="KW-1185">Reference proteome</keyword>
<name>A0ACA9LED0_9GLOM</name>
<feature type="non-terminal residue" evidence="1">
    <location>
        <position position="1"/>
    </location>
</feature>
<comment type="caution">
    <text evidence="1">The sequence shown here is derived from an EMBL/GenBank/DDBJ whole genome shotgun (WGS) entry which is preliminary data.</text>
</comment>
<gene>
    <name evidence="1" type="ORF">SPELUC_LOCUS3925</name>
</gene>
<evidence type="ECO:0000313" key="2">
    <source>
        <dbReference type="Proteomes" id="UP000789366"/>
    </source>
</evidence>
<accession>A0ACA9LED0</accession>
<sequence length="144" mass="16378">KQIKNIDSIQNVLRPNIEDQIYNPKSDGNCGFRALVIAIRGNEDNWNLIKLAMNGYDIDLLKQILESRESPCSSSLWFLSPDCAQLAADTFSLPIAIFSENNEQSMMFFPLESTPMHRKNPIILHFVNGNHIIYVSMKSYVSVN</sequence>
<proteinExistence type="predicted"/>
<evidence type="ECO:0000313" key="1">
    <source>
        <dbReference type="EMBL" id="CAG8520849.1"/>
    </source>
</evidence>
<dbReference type="EMBL" id="CAJVPW010003219">
    <property type="protein sequence ID" value="CAG8520849.1"/>
    <property type="molecule type" value="Genomic_DNA"/>
</dbReference>
<organism evidence="1 2">
    <name type="scientific">Cetraspora pellucida</name>
    <dbReference type="NCBI Taxonomy" id="1433469"/>
    <lineage>
        <taxon>Eukaryota</taxon>
        <taxon>Fungi</taxon>
        <taxon>Fungi incertae sedis</taxon>
        <taxon>Mucoromycota</taxon>
        <taxon>Glomeromycotina</taxon>
        <taxon>Glomeromycetes</taxon>
        <taxon>Diversisporales</taxon>
        <taxon>Gigasporaceae</taxon>
        <taxon>Cetraspora</taxon>
    </lineage>
</organism>
<dbReference type="Proteomes" id="UP000789366">
    <property type="component" value="Unassembled WGS sequence"/>
</dbReference>